<feature type="non-terminal residue" evidence="1">
    <location>
        <position position="74"/>
    </location>
</feature>
<dbReference type="EMBL" id="HE967816">
    <property type="protein sequence ID" value="CCJ68132.1"/>
    <property type="molecule type" value="Genomic_DNA"/>
</dbReference>
<reference evidence="1" key="1">
    <citation type="journal article" date="2013" name="Zool. Scr.">
        <title>The complex colonization history of nocturnal geckos (Paroedura) in the Comoros Archipelago.</title>
        <authorList>
            <person name="Hawlitschek O."/>
            <person name="Glaw F."/>
        </authorList>
    </citation>
    <scope>NUCLEOTIDE SEQUENCE</scope>
</reference>
<proteinExistence type="predicted"/>
<dbReference type="AlphaFoldDB" id="L0PHU3"/>
<keyword evidence="1" id="KW-0675">Receptor</keyword>
<organism evidence="1">
    <name type="scientific">Paroedura sanctijohannis</name>
    <dbReference type="NCBI Taxonomy" id="460143"/>
    <lineage>
        <taxon>Eukaryota</taxon>
        <taxon>Metazoa</taxon>
        <taxon>Chordata</taxon>
        <taxon>Craniata</taxon>
        <taxon>Vertebrata</taxon>
        <taxon>Euteleostomi</taxon>
        <taxon>Lepidosauria</taxon>
        <taxon>Squamata</taxon>
        <taxon>Bifurcata</taxon>
        <taxon>Gekkota</taxon>
        <taxon>Gekkonidae</taxon>
        <taxon>Gekkoninae</taxon>
        <taxon>Paroedura</taxon>
    </lineage>
</organism>
<gene>
    <name evidence="1" type="primary">prlr</name>
</gene>
<protein>
    <submittedName>
        <fullName evidence="1">Prolactin receptor</fullName>
    </submittedName>
</protein>
<name>L0PHU3_9SAUR</name>
<feature type="non-terminal residue" evidence="1">
    <location>
        <position position="1"/>
    </location>
</feature>
<dbReference type="EMBL" id="HE967817">
    <property type="protein sequence ID" value="CCJ68133.1"/>
    <property type="molecule type" value="Genomic_DNA"/>
</dbReference>
<accession>L0PHU3</accession>
<sequence>IHRFGRQKRQFFGRQRPRAAQIALHAARQFFAALNKLFTAFHTMRHTGVPRGVGAGFVGIQPILQNFVARHQLL</sequence>
<dbReference type="EMBL" id="HE967840">
    <property type="protein sequence ID" value="CCJ68140.1"/>
    <property type="molecule type" value="Genomic_DNA"/>
</dbReference>
<evidence type="ECO:0000313" key="1">
    <source>
        <dbReference type="EMBL" id="CCJ68133.1"/>
    </source>
</evidence>